<sequence length="61" mass="6114">VAELRRQGLICEDSAAHAAATATACGIASGCPDDVAEAARCSAAASVREERDGGEKHKAGM</sequence>
<gene>
    <name evidence="1" type="ORF">GT635_10545</name>
</gene>
<accession>A0A6L8RM38</accession>
<dbReference type="Proteomes" id="UP000481598">
    <property type="component" value="Unassembled WGS sequence"/>
</dbReference>
<name>A0A6L8RM38_9ACTN</name>
<dbReference type="RefSeq" id="WP_161192265.1">
    <property type="nucleotide sequence ID" value="NZ_WWTB01000048.1"/>
</dbReference>
<proteinExistence type="predicted"/>
<reference evidence="1 2" key="1">
    <citation type="journal article" date="2019" name="Nat. Med.">
        <title>A library of human gut bacterial isolates paired with longitudinal multiomics data enables mechanistic microbiome research.</title>
        <authorList>
            <person name="Poyet M."/>
            <person name="Groussin M."/>
            <person name="Gibbons S.M."/>
            <person name="Avila-Pacheco J."/>
            <person name="Jiang X."/>
            <person name="Kearney S.M."/>
            <person name="Perrotta A.R."/>
            <person name="Berdy B."/>
            <person name="Zhao S."/>
            <person name="Lieberman T.D."/>
            <person name="Swanson P.K."/>
            <person name="Smith M."/>
            <person name="Roesemann S."/>
            <person name="Alexander J.E."/>
            <person name="Rich S.A."/>
            <person name="Livny J."/>
            <person name="Vlamakis H."/>
            <person name="Clish C."/>
            <person name="Bullock K."/>
            <person name="Deik A."/>
            <person name="Scott J."/>
            <person name="Pierce K.A."/>
            <person name="Xavier R.J."/>
            <person name="Alm E.J."/>
        </authorList>
    </citation>
    <scope>NUCLEOTIDE SEQUENCE [LARGE SCALE GENOMIC DNA]</scope>
    <source>
        <strain evidence="1 2">BIOML-A10</strain>
    </source>
</reference>
<protein>
    <submittedName>
        <fullName evidence="1">Uncharacterized protein</fullName>
    </submittedName>
</protein>
<dbReference type="EMBL" id="WWTB01000048">
    <property type="protein sequence ID" value="MZJ86869.1"/>
    <property type="molecule type" value="Genomic_DNA"/>
</dbReference>
<evidence type="ECO:0000313" key="1">
    <source>
        <dbReference type="EMBL" id="MZJ86869.1"/>
    </source>
</evidence>
<organism evidence="1 2">
    <name type="scientific">Collinsella aerofaciens</name>
    <dbReference type="NCBI Taxonomy" id="74426"/>
    <lineage>
        <taxon>Bacteria</taxon>
        <taxon>Bacillati</taxon>
        <taxon>Actinomycetota</taxon>
        <taxon>Coriobacteriia</taxon>
        <taxon>Coriobacteriales</taxon>
        <taxon>Coriobacteriaceae</taxon>
        <taxon>Collinsella</taxon>
    </lineage>
</organism>
<dbReference type="AlphaFoldDB" id="A0A6L8RM38"/>
<feature type="non-terminal residue" evidence="1">
    <location>
        <position position="1"/>
    </location>
</feature>
<comment type="caution">
    <text evidence="1">The sequence shown here is derived from an EMBL/GenBank/DDBJ whole genome shotgun (WGS) entry which is preliminary data.</text>
</comment>
<evidence type="ECO:0000313" key="2">
    <source>
        <dbReference type="Proteomes" id="UP000481598"/>
    </source>
</evidence>